<feature type="region of interest" description="Disordered" evidence="1">
    <location>
        <begin position="330"/>
        <end position="429"/>
    </location>
</feature>
<dbReference type="PANTHER" id="PTHR22794:SF2">
    <property type="entry name" value="THAP DOMAIN-CONTAINING PROTEIN 11"/>
    <property type="match status" value="1"/>
</dbReference>
<accession>A0A1G4J369</accession>
<feature type="compositionally biased region" description="Polar residues" evidence="1">
    <location>
        <begin position="385"/>
        <end position="412"/>
    </location>
</feature>
<feature type="compositionally biased region" description="Low complexity" evidence="1">
    <location>
        <begin position="458"/>
        <end position="474"/>
    </location>
</feature>
<gene>
    <name evidence="2" type="ORF">LAME_0C08570G</name>
</gene>
<feature type="compositionally biased region" description="Basic and acidic residues" evidence="1">
    <location>
        <begin position="46"/>
        <end position="66"/>
    </location>
</feature>
<sequence length="734" mass="81770">MNNKHATNTSKKLKQFSTKSRSKSAANFKGLNQLRRVLSHDGSYSLEDHIKERSGSMKKSKSSDSLHRKRAISGLNMTALGRVSSNSTSSHHESSGSLALAAGLKPLRGSSTKSVLDLRDGDEMYQDHSTTDEEVEYFTDEEDRKESTQQSAENRGEHLLRGNKSELQLDSQPGIQHAASRPHSAYESHSHEAQSFDDEDSQSDRSGEDHTLLDSDGASTEQNAQEGSPGLESRADSSNTLRNQPCYGVPSNMRRPSEDRISSTDHIQTLDQISNDTRQMGGNNFANQDQGPEDDQIDSSDRIDQNGAEEDIIYAPNNIEIMANSLKRHGPTSNRANDLAYADNEQDIPPEDYLRGREKKAEGRYSPTMILSQSTGVEKRFDGSPSLSDETGSQLLKSENNPDSTKDGIQSGNNNNSNNNNTKSNNNFRYINNDFASSFNSNQGTQRFSSSSVKPDFSTSISSLSSHLSRPINSMNDNKSYKVSNQKVGQPLATTHNNSRPHLEAKKSNSNRSEGSSNLNNFSNFLQAESNGTESRTQQKLWLQRENSLMDLSSQNSSLDSIFLASNIEVKREFERISREYTNVRRFSNPVTASLNRVAPRSRLDTKKHRMALSQSDELTKVFRNDGSQNGKTLQDFCKENMKLNIDVQRVLSSIWNKESAAFNHRSEVLAQNDIDNSSLGYGTPARSQTRHSLRSSYGSSNNINYQRGLGTLQPTTRAVHRRMESALNQQQRP</sequence>
<keyword evidence="3" id="KW-1185">Reference proteome</keyword>
<evidence type="ECO:0000313" key="3">
    <source>
        <dbReference type="Proteomes" id="UP000191144"/>
    </source>
</evidence>
<feature type="compositionally biased region" description="Acidic residues" evidence="1">
    <location>
        <begin position="132"/>
        <end position="141"/>
    </location>
</feature>
<feature type="compositionally biased region" description="Polar residues" evidence="1">
    <location>
        <begin position="165"/>
        <end position="174"/>
    </location>
</feature>
<feature type="compositionally biased region" description="Basic and acidic residues" evidence="1">
    <location>
        <begin position="184"/>
        <end position="194"/>
    </location>
</feature>
<dbReference type="InterPro" id="IPR018857">
    <property type="entry name" value="TORC1_cplx_su_TCO89"/>
</dbReference>
<feature type="compositionally biased region" description="Low complexity" evidence="1">
    <location>
        <begin position="413"/>
        <end position="427"/>
    </location>
</feature>
<proteinExistence type="predicted"/>
<dbReference type="PANTHER" id="PTHR22794">
    <property type="entry name" value="THAP DOMAIN PROTEIN 11"/>
    <property type="match status" value="1"/>
</dbReference>
<feature type="region of interest" description="Disordered" evidence="1">
    <location>
        <begin position="442"/>
        <end position="523"/>
    </location>
</feature>
<dbReference type="GO" id="GO:0031931">
    <property type="term" value="C:TORC1 complex"/>
    <property type="evidence" value="ECO:0007669"/>
    <property type="project" value="InterPro"/>
</dbReference>
<feature type="compositionally biased region" description="Polar residues" evidence="1">
    <location>
        <begin position="217"/>
        <end position="226"/>
    </location>
</feature>
<evidence type="ECO:0000256" key="1">
    <source>
        <dbReference type="SAM" id="MobiDB-lite"/>
    </source>
</evidence>
<feature type="compositionally biased region" description="Polar residues" evidence="1">
    <location>
        <begin position="264"/>
        <end position="290"/>
    </location>
</feature>
<reference evidence="3" key="1">
    <citation type="submission" date="2016-03" db="EMBL/GenBank/DDBJ databases">
        <authorList>
            <person name="Devillers Hugo."/>
        </authorList>
    </citation>
    <scope>NUCLEOTIDE SEQUENCE [LARGE SCALE GENOMIC DNA]</scope>
</reference>
<feature type="compositionally biased region" description="Polar residues" evidence="1">
    <location>
        <begin position="695"/>
        <end position="706"/>
    </location>
</feature>
<protein>
    <submittedName>
        <fullName evidence="2">LAME_0C08570g1_1</fullName>
    </submittedName>
</protein>
<dbReference type="EMBL" id="LT598479">
    <property type="protein sequence ID" value="SCU84185.1"/>
    <property type="molecule type" value="Genomic_DNA"/>
</dbReference>
<feature type="compositionally biased region" description="Polar residues" evidence="1">
    <location>
        <begin position="1"/>
        <end position="25"/>
    </location>
</feature>
<organism evidence="2 3">
    <name type="scientific">Lachancea meyersii CBS 8951</name>
    <dbReference type="NCBI Taxonomy" id="1266667"/>
    <lineage>
        <taxon>Eukaryota</taxon>
        <taxon>Fungi</taxon>
        <taxon>Dikarya</taxon>
        <taxon>Ascomycota</taxon>
        <taxon>Saccharomycotina</taxon>
        <taxon>Saccharomycetes</taxon>
        <taxon>Saccharomycetales</taxon>
        <taxon>Saccharomycetaceae</taxon>
        <taxon>Lachancea</taxon>
    </lineage>
</organism>
<feature type="region of interest" description="Disordered" evidence="1">
    <location>
        <begin position="1"/>
        <end position="309"/>
    </location>
</feature>
<dbReference type="AlphaFoldDB" id="A0A1G4J369"/>
<feature type="compositionally biased region" description="Basic and acidic residues" evidence="1">
    <location>
        <begin position="116"/>
        <end position="131"/>
    </location>
</feature>
<feature type="compositionally biased region" description="Polar residues" evidence="1">
    <location>
        <begin position="475"/>
        <end position="500"/>
    </location>
</feature>
<dbReference type="Pfam" id="PF10452">
    <property type="entry name" value="TCO89"/>
    <property type="match status" value="1"/>
</dbReference>
<evidence type="ECO:0000313" key="2">
    <source>
        <dbReference type="EMBL" id="SCU84185.1"/>
    </source>
</evidence>
<dbReference type="GO" id="GO:0031929">
    <property type="term" value="P:TOR signaling"/>
    <property type="evidence" value="ECO:0007669"/>
    <property type="project" value="InterPro"/>
</dbReference>
<feature type="compositionally biased region" description="Basic and acidic residues" evidence="1">
    <location>
        <begin position="352"/>
        <end position="363"/>
    </location>
</feature>
<feature type="compositionally biased region" description="Basic and acidic residues" evidence="1">
    <location>
        <begin position="154"/>
        <end position="164"/>
    </location>
</feature>
<feature type="compositionally biased region" description="Polar residues" evidence="1">
    <location>
        <begin position="442"/>
        <end position="453"/>
    </location>
</feature>
<name>A0A1G4J369_9SACH</name>
<feature type="compositionally biased region" description="Basic and acidic residues" evidence="1">
    <location>
        <begin position="202"/>
        <end position="213"/>
    </location>
</feature>
<dbReference type="GO" id="GO:0000329">
    <property type="term" value="C:fungal-type vacuole membrane"/>
    <property type="evidence" value="ECO:0007669"/>
    <property type="project" value="TreeGrafter"/>
</dbReference>
<dbReference type="Proteomes" id="UP000191144">
    <property type="component" value="Chromosome C"/>
</dbReference>
<feature type="region of interest" description="Disordered" evidence="1">
    <location>
        <begin position="675"/>
        <end position="716"/>
    </location>
</feature>
<dbReference type="OrthoDB" id="5430106at2759"/>